<feature type="compositionally biased region" description="Pro residues" evidence="1">
    <location>
        <begin position="74"/>
        <end position="84"/>
    </location>
</feature>
<feature type="compositionally biased region" description="Basic and acidic residues" evidence="1">
    <location>
        <begin position="57"/>
        <end position="69"/>
    </location>
</feature>
<protein>
    <submittedName>
        <fullName evidence="3">(pine wood nematode) hypothetical protein</fullName>
    </submittedName>
</protein>
<sequence>MPIAATTERSNRTKPEATGLDAWVVVVIVIGVIVLLVILGGLAFLGIHRIRERRRNHGEYRPQLEENNARDLPVIPPPSIEGLI</sequence>
<accession>A0A1I7SDD2</accession>
<name>A0A1I7SDD2_BURXY</name>
<proteinExistence type="predicted"/>
<dbReference type="Proteomes" id="UP000095284">
    <property type="component" value="Unplaced"/>
</dbReference>
<keyword evidence="5" id="KW-1185">Reference proteome</keyword>
<evidence type="ECO:0000313" key="5">
    <source>
        <dbReference type="Proteomes" id="UP000659654"/>
    </source>
</evidence>
<evidence type="ECO:0000313" key="6">
    <source>
        <dbReference type="WBParaSite" id="BXY_1103700.1"/>
    </source>
</evidence>
<dbReference type="WBParaSite" id="BXY_1103700.1">
    <property type="protein sequence ID" value="BXY_1103700.1"/>
    <property type="gene ID" value="BXY_1103700"/>
</dbReference>
<evidence type="ECO:0000313" key="3">
    <source>
        <dbReference type="EMBL" id="CAD5234692.1"/>
    </source>
</evidence>
<feature type="transmembrane region" description="Helical" evidence="2">
    <location>
        <begin position="22"/>
        <end position="47"/>
    </location>
</feature>
<dbReference type="EMBL" id="CAJFCV020000006">
    <property type="protein sequence ID" value="CAG9130611.1"/>
    <property type="molecule type" value="Genomic_DNA"/>
</dbReference>
<dbReference type="AlphaFoldDB" id="A0A1I7SDD2"/>
<dbReference type="SMR" id="A0A1I7SDD2"/>
<evidence type="ECO:0000313" key="4">
    <source>
        <dbReference type="Proteomes" id="UP000095284"/>
    </source>
</evidence>
<organism evidence="4 6">
    <name type="scientific">Bursaphelenchus xylophilus</name>
    <name type="common">Pinewood nematode worm</name>
    <name type="synonym">Aphelenchoides xylophilus</name>
    <dbReference type="NCBI Taxonomy" id="6326"/>
    <lineage>
        <taxon>Eukaryota</taxon>
        <taxon>Metazoa</taxon>
        <taxon>Ecdysozoa</taxon>
        <taxon>Nematoda</taxon>
        <taxon>Chromadorea</taxon>
        <taxon>Rhabditida</taxon>
        <taxon>Tylenchina</taxon>
        <taxon>Tylenchomorpha</taxon>
        <taxon>Aphelenchoidea</taxon>
        <taxon>Aphelenchoididae</taxon>
        <taxon>Bursaphelenchus</taxon>
    </lineage>
</organism>
<keyword evidence="2" id="KW-1133">Transmembrane helix</keyword>
<dbReference type="Proteomes" id="UP000582659">
    <property type="component" value="Unassembled WGS sequence"/>
</dbReference>
<dbReference type="eggNOG" id="ENOG502S74B">
    <property type="taxonomic scope" value="Eukaryota"/>
</dbReference>
<keyword evidence="2" id="KW-0472">Membrane</keyword>
<dbReference type="EMBL" id="CAJFDI010000006">
    <property type="protein sequence ID" value="CAD5234692.1"/>
    <property type="molecule type" value="Genomic_DNA"/>
</dbReference>
<evidence type="ECO:0000256" key="1">
    <source>
        <dbReference type="SAM" id="MobiDB-lite"/>
    </source>
</evidence>
<dbReference type="OrthoDB" id="5851624at2759"/>
<keyword evidence="2" id="KW-0812">Transmembrane</keyword>
<gene>
    <name evidence="3" type="ORF">BXYJ_LOCUS14783</name>
</gene>
<reference evidence="6" key="1">
    <citation type="submission" date="2016-11" db="UniProtKB">
        <authorList>
            <consortium name="WormBaseParasite"/>
        </authorList>
    </citation>
    <scope>IDENTIFICATION</scope>
</reference>
<feature type="region of interest" description="Disordered" evidence="1">
    <location>
        <begin position="56"/>
        <end position="84"/>
    </location>
</feature>
<dbReference type="Proteomes" id="UP000659654">
    <property type="component" value="Unassembled WGS sequence"/>
</dbReference>
<reference evidence="3" key="2">
    <citation type="submission" date="2020-09" db="EMBL/GenBank/DDBJ databases">
        <authorList>
            <person name="Kikuchi T."/>
        </authorList>
    </citation>
    <scope>NUCLEOTIDE SEQUENCE</scope>
    <source>
        <strain evidence="3">Ka4C1</strain>
    </source>
</reference>
<evidence type="ECO:0000256" key="2">
    <source>
        <dbReference type="SAM" id="Phobius"/>
    </source>
</evidence>